<evidence type="ECO:0000313" key="5">
    <source>
        <dbReference type="Proteomes" id="UP000054018"/>
    </source>
</evidence>
<feature type="compositionally biased region" description="Low complexity" evidence="1">
    <location>
        <begin position="22"/>
        <end position="52"/>
    </location>
</feature>
<evidence type="ECO:0000259" key="3">
    <source>
        <dbReference type="Pfam" id="PF23585"/>
    </source>
</evidence>
<dbReference type="AlphaFoldDB" id="A0A0C9Z5N9"/>
<feature type="transmembrane region" description="Helical" evidence="2">
    <location>
        <begin position="214"/>
        <end position="233"/>
    </location>
</feature>
<evidence type="ECO:0000256" key="1">
    <source>
        <dbReference type="SAM" id="MobiDB-lite"/>
    </source>
</evidence>
<accession>A0A0C9Z5N9</accession>
<dbReference type="Pfam" id="PF23585">
    <property type="entry name" value="DUF7137"/>
    <property type="match status" value="1"/>
</dbReference>
<name>A0A0C9Z5N9_9AGAM</name>
<keyword evidence="2" id="KW-0472">Membrane</keyword>
<reference evidence="5" key="2">
    <citation type="submission" date="2015-01" db="EMBL/GenBank/DDBJ databases">
        <title>Evolutionary Origins and Diversification of the Mycorrhizal Mutualists.</title>
        <authorList>
            <consortium name="DOE Joint Genome Institute"/>
            <consortium name="Mycorrhizal Genomics Consortium"/>
            <person name="Kohler A."/>
            <person name="Kuo A."/>
            <person name="Nagy L.G."/>
            <person name="Floudas D."/>
            <person name="Copeland A."/>
            <person name="Barry K.W."/>
            <person name="Cichocki N."/>
            <person name="Veneault-Fourrey C."/>
            <person name="LaButti K."/>
            <person name="Lindquist E.A."/>
            <person name="Lipzen A."/>
            <person name="Lundell T."/>
            <person name="Morin E."/>
            <person name="Murat C."/>
            <person name="Riley R."/>
            <person name="Ohm R."/>
            <person name="Sun H."/>
            <person name="Tunlid A."/>
            <person name="Henrissat B."/>
            <person name="Grigoriev I.V."/>
            <person name="Hibbett D.S."/>
            <person name="Martin F."/>
        </authorList>
    </citation>
    <scope>NUCLEOTIDE SEQUENCE [LARGE SCALE GENOMIC DNA]</scope>
    <source>
        <strain evidence="5">441</strain>
    </source>
</reference>
<dbReference type="HOGENOM" id="CLU_072613_0_0_1"/>
<dbReference type="PANTHER" id="PTHR42028">
    <property type="entry name" value="CHROMOSOME 1, WHOLE GENOME SHOTGUN SEQUENCE"/>
    <property type="match status" value="1"/>
</dbReference>
<reference evidence="4 5" key="1">
    <citation type="submission" date="2014-04" db="EMBL/GenBank/DDBJ databases">
        <authorList>
            <consortium name="DOE Joint Genome Institute"/>
            <person name="Kuo A."/>
            <person name="Kohler A."/>
            <person name="Costa M.D."/>
            <person name="Nagy L.G."/>
            <person name="Floudas D."/>
            <person name="Copeland A."/>
            <person name="Barry K.W."/>
            <person name="Cichocki N."/>
            <person name="Veneault-Fourrey C."/>
            <person name="LaButti K."/>
            <person name="Lindquist E.A."/>
            <person name="Lipzen A."/>
            <person name="Lundell T."/>
            <person name="Morin E."/>
            <person name="Murat C."/>
            <person name="Sun H."/>
            <person name="Tunlid A."/>
            <person name="Henrissat B."/>
            <person name="Grigoriev I.V."/>
            <person name="Hibbett D.S."/>
            <person name="Martin F."/>
            <person name="Nordberg H.P."/>
            <person name="Cantor M.N."/>
            <person name="Hua S.X."/>
        </authorList>
    </citation>
    <scope>NUCLEOTIDE SEQUENCE [LARGE SCALE GENOMIC DNA]</scope>
    <source>
        <strain evidence="4 5">441</strain>
    </source>
</reference>
<dbReference type="InterPro" id="IPR055561">
    <property type="entry name" value="DUF7137"/>
</dbReference>
<keyword evidence="2" id="KW-0812">Transmembrane</keyword>
<proteinExistence type="predicted"/>
<dbReference type="EMBL" id="KN833752">
    <property type="protein sequence ID" value="KIK21439.1"/>
    <property type="molecule type" value="Genomic_DNA"/>
</dbReference>
<dbReference type="PANTHER" id="PTHR42028:SF1">
    <property type="entry name" value="YALI0E30657P"/>
    <property type="match status" value="1"/>
</dbReference>
<dbReference type="Proteomes" id="UP000054018">
    <property type="component" value="Unassembled WGS sequence"/>
</dbReference>
<organism evidence="4 5">
    <name type="scientific">Pisolithus microcarpus 441</name>
    <dbReference type="NCBI Taxonomy" id="765257"/>
    <lineage>
        <taxon>Eukaryota</taxon>
        <taxon>Fungi</taxon>
        <taxon>Dikarya</taxon>
        <taxon>Basidiomycota</taxon>
        <taxon>Agaricomycotina</taxon>
        <taxon>Agaricomycetes</taxon>
        <taxon>Agaricomycetidae</taxon>
        <taxon>Boletales</taxon>
        <taxon>Sclerodermatineae</taxon>
        <taxon>Pisolithaceae</taxon>
        <taxon>Pisolithus</taxon>
    </lineage>
</organism>
<dbReference type="OrthoDB" id="2435509at2759"/>
<feature type="region of interest" description="Disordered" evidence="1">
    <location>
        <begin position="1"/>
        <end position="61"/>
    </location>
</feature>
<evidence type="ECO:0000313" key="4">
    <source>
        <dbReference type="EMBL" id="KIK21439.1"/>
    </source>
</evidence>
<dbReference type="STRING" id="765257.A0A0C9Z5N9"/>
<protein>
    <recommendedName>
        <fullName evidence="3">DUF7137 domain-containing protein</fullName>
    </recommendedName>
</protein>
<gene>
    <name evidence="4" type="ORF">PISMIDRAFT_681441</name>
</gene>
<keyword evidence="2" id="KW-1133">Transmembrane helix</keyword>
<sequence length="236" mass="24826">MEVLAKRQNNGNGNNGNGGGQQQTSSQTGTASQQSQTGTQTGTQTQSSNSTSITNAMPTIPQSAPAGILTVTQPPQQSTSYFKIAPSQYITFGWNFSYIIATPTHLTVSAVCENGNTYPVGPTDGIIPGTATSVVWDAYSYQTSHPNLPLAQAQYNLKIWGDQGPDAPRAPGYLTPNSGLTFALYTPQPYTPISSGWQCPGCSGALSQYISHPAFAGIVATVLVMFLSGSALLRRL</sequence>
<keyword evidence="5" id="KW-1185">Reference proteome</keyword>
<feature type="domain" description="DUF7137" evidence="3">
    <location>
        <begin position="64"/>
        <end position="200"/>
    </location>
</feature>
<evidence type="ECO:0000256" key="2">
    <source>
        <dbReference type="SAM" id="Phobius"/>
    </source>
</evidence>